<feature type="signal peptide" evidence="2">
    <location>
        <begin position="1"/>
        <end position="22"/>
    </location>
</feature>
<proteinExistence type="predicted"/>
<dbReference type="AlphaFoldDB" id="A0A2H4SVH3"/>
<feature type="compositionally biased region" description="Polar residues" evidence="1">
    <location>
        <begin position="399"/>
        <end position="411"/>
    </location>
</feature>
<name>A0A2H4SVH3_CORMI</name>
<reference evidence="3 4" key="1">
    <citation type="journal article" date="2017" name="BMC Genomics">
        <title>Chromosome level assembly and secondary metabolite potential of the parasitic fungus Cordyceps militaris.</title>
        <authorList>
            <person name="Kramer G.J."/>
            <person name="Nodwell J.R."/>
        </authorList>
    </citation>
    <scope>NUCLEOTIDE SEQUENCE [LARGE SCALE GENOMIC DNA]</scope>
    <source>
        <strain evidence="3 4">ATCC 34164</strain>
    </source>
</reference>
<sequence length="457" mass="49423">MALSFAKLAGLVLGAAICTAAADDSFLQKRQLHGLADQGSSSTSIAAAAIITRAPSSITTQAGPLRWELTTVFTQPDECEGGITQYAGDLSTLGYWLNIPFPAPGLTLTSCFPPALVASATASVDQPPYSQLVCPYRWQVVDFNSTYRVCCPHDYRIYAPAMVSHSTLPDRPGLGAWCTSWVQAGKFAALTIYDKTGGSSVVETTLGESENWLVQATAFDGTVAIDVPKTTSSSSTSTPKSTDVITTTPRSTPMKTTTKTTTTTTTPATTSSAGYSGPTALGALSSCVCRLAVYDNRKKRDRDSFHLLVDAVDVGVHYVNDEGEPRSMGSVDDLFRYVAISLNESWDTDELAEPRKKLWCKPLVAGELLYWHEIGFMDWAEIEDFASKHSDIEKRSVEQRASSSQPANTRNLDIEEAGPNKPCEGKGQRAPDGERGKARESVRGRGWSVTRSNRTRF</sequence>
<feature type="compositionally biased region" description="Basic and acidic residues" evidence="1">
    <location>
        <begin position="423"/>
        <end position="443"/>
    </location>
</feature>
<organism evidence="3 4">
    <name type="scientific">Cordyceps militaris</name>
    <name type="common">Caterpillar fungus</name>
    <name type="synonym">Clavaria militaris</name>
    <dbReference type="NCBI Taxonomy" id="73501"/>
    <lineage>
        <taxon>Eukaryota</taxon>
        <taxon>Fungi</taxon>
        <taxon>Dikarya</taxon>
        <taxon>Ascomycota</taxon>
        <taxon>Pezizomycotina</taxon>
        <taxon>Sordariomycetes</taxon>
        <taxon>Hypocreomycetidae</taxon>
        <taxon>Hypocreales</taxon>
        <taxon>Cordycipitaceae</taxon>
        <taxon>Cordyceps</taxon>
    </lineage>
</organism>
<protein>
    <submittedName>
        <fullName evidence="3">CFEM domain</fullName>
    </submittedName>
</protein>
<feature type="chain" id="PRO_5014130153" evidence="2">
    <location>
        <begin position="23"/>
        <end position="457"/>
    </location>
</feature>
<dbReference type="VEuPathDB" id="FungiDB:CCM_09096"/>
<evidence type="ECO:0000256" key="2">
    <source>
        <dbReference type="SAM" id="SignalP"/>
    </source>
</evidence>
<evidence type="ECO:0000313" key="3">
    <source>
        <dbReference type="EMBL" id="ATY67115.1"/>
    </source>
</evidence>
<dbReference type="EMBL" id="CP023328">
    <property type="protein sequence ID" value="ATY67115.1"/>
    <property type="molecule type" value="Genomic_DNA"/>
</dbReference>
<evidence type="ECO:0000256" key="1">
    <source>
        <dbReference type="SAM" id="MobiDB-lite"/>
    </source>
</evidence>
<dbReference type="VEuPathDB" id="FungiDB:A9K55_000475"/>
<gene>
    <name evidence="3" type="ORF">A9K55_000475</name>
</gene>
<keyword evidence="2" id="KW-0732">Signal</keyword>
<dbReference type="Proteomes" id="UP000323067">
    <property type="component" value="Chromosome i"/>
</dbReference>
<feature type="region of interest" description="Disordered" evidence="1">
    <location>
        <begin position="396"/>
        <end position="457"/>
    </location>
</feature>
<dbReference type="OrthoDB" id="5152880at2759"/>
<accession>A0A2H4SVH3</accession>
<feature type="region of interest" description="Disordered" evidence="1">
    <location>
        <begin position="228"/>
        <end position="272"/>
    </location>
</feature>
<evidence type="ECO:0000313" key="4">
    <source>
        <dbReference type="Proteomes" id="UP000323067"/>
    </source>
</evidence>